<feature type="transmembrane region" description="Helical" evidence="2">
    <location>
        <begin position="69"/>
        <end position="86"/>
    </location>
</feature>
<comment type="caution">
    <text evidence="3">The sequence shown here is derived from an EMBL/GenBank/DDBJ whole genome shotgun (WGS) entry which is preliminary data.</text>
</comment>
<feature type="region of interest" description="Disordered" evidence="1">
    <location>
        <begin position="139"/>
        <end position="158"/>
    </location>
</feature>
<reference evidence="3 4" key="1">
    <citation type="journal article" date="2024" name="Plant Biotechnol. J.">
        <title>Dendrobium thyrsiflorum genome and its molecular insights into genes involved in important horticultural traits.</title>
        <authorList>
            <person name="Chen B."/>
            <person name="Wang J.Y."/>
            <person name="Zheng P.J."/>
            <person name="Li K.L."/>
            <person name="Liang Y.M."/>
            <person name="Chen X.F."/>
            <person name="Zhang C."/>
            <person name="Zhao X."/>
            <person name="He X."/>
            <person name="Zhang G.Q."/>
            <person name="Liu Z.J."/>
            <person name="Xu Q."/>
        </authorList>
    </citation>
    <scope>NUCLEOTIDE SEQUENCE [LARGE SCALE GENOMIC DNA]</scope>
    <source>
        <strain evidence="3">GZMU011</strain>
    </source>
</reference>
<protein>
    <submittedName>
        <fullName evidence="3">Uncharacterized protein</fullName>
    </submittedName>
</protein>
<dbReference type="AlphaFoldDB" id="A0ABD0U844"/>
<evidence type="ECO:0000256" key="1">
    <source>
        <dbReference type="SAM" id="MobiDB-lite"/>
    </source>
</evidence>
<evidence type="ECO:0000313" key="3">
    <source>
        <dbReference type="EMBL" id="KAL0908675.1"/>
    </source>
</evidence>
<dbReference type="Proteomes" id="UP001552299">
    <property type="component" value="Unassembled WGS sequence"/>
</dbReference>
<name>A0ABD0U844_DENTH</name>
<keyword evidence="2" id="KW-0472">Membrane</keyword>
<keyword evidence="2" id="KW-0812">Transmembrane</keyword>
<dbReference type="EMBL" id="JANQDX010000017">
    <property type="protein sequence ID" value="KAL0908675.1"/>
    <property type="molecule type" value="Genomic_DNA"/>
</dbReference>
<organism evidence="3 4">
    <name type="scientific">Dendrobium thyrsiflorum</name>
    <name type="common">Pinecone-like raceme dendrobium</name>
    <name type="synonym">Orchid</name>
    <dbReference type="NCBI Taxonomy" id="117978"/>
    <lineage>
        <taxon>Eukaryota</taxon>
        <taxon>Viridiplantae</taxon>
        <taxon>Streptophyta</taxon>
        <taxon>Embryophyta</taxon>
        <taxon>Tracheophyta</taxon>
        <taxon>Spermatophyta</taxon>
        <taxon>Magnoliopsida</taxon>
        <taxon>Liliopsida</taxon>
        <taxon>Asparagales</taxon>
        <taxon>Orchidaceae</taxon>
        <taxon>Epidendroideae</taxon>
        <taxon>Malaxideae</taxon>
        <taxon>Dendrobiinae</taxon>
        <taxon>Dendrobium</taxon>
    </lineage>
</organism>
<evidence type="ECO:0000313" key="4">
    <source>
        <dbReference type="Proteomes" id="UP001552299"/>
    </source>
</evidence>
<gene>
    <name evidence="3" type="ORF">M5K25_023180</name>
</gene>
<keyword evidence="4" id="KW-1185">Reference proteome</keyword>
<proteinExistence type="predicted"/>
<evidence type="ECO:0000256" key="2">
    <source>
        <dbReference type="SAM" id="Phobius"/>
    </source>
</evidence>
<accession>A0ABD0U844</accession>
<keyword evidence="2" id="KW-1133">Transmembrane helix</keyword>
<sequence>MKIKHNKEANLLDAGNKYRIFGEIAGVRYIVLPLKPLLAPSLLRIKWIELWELERKVIRTGGIRVFGDLFYYSQLMLLLALAATYASSNDVLPIKKGACLIAKLSSAQNPSALQLTNLTNGNDVHSSLLYTMWEDTNSGSSDECNDGELQNTDQMAIT</sequence>